<keyword evidence="1" id="KW-0472">Membrane</keyword>
<name>A0ABT4VMQ9_9HYPH</name>
<dbReference type="InterPro" id="IPR036465">
    <property type="entry name" value="vWFA_dom_sf"/>
</dbReference>
<comment type="caution">
    <text evidence="3">The sequence shown here is derived from an EMBL/GenBank/DDBJ whole genome shotgun (WGS) entry which is preliminary data.</text>
</comment>
<evidence type="ECO:0000313" key="4">
    <source>
        <dbReference type="Proteomes" id="UP001148313"/>
    </source>
</evidence>
<evidence type="ECO:0000256" key="1">
    <source>
        <dbReference type="SAM" id="Phobius"/>
    </source>
</evidence>
<dbReference type="Gene3D" id="3.40.50.410">
    <property type="entry name" value="von Willebrand factor, type A domain"/>
    <property type="match status" value="2"/>
</dbReference>
<proteinExistence type="predicted"/>
<dbReference type="Proteomes" id="UP001148313">
    <property type="component" value="Unassembled WGS sequence"/>
</dbReference>
<protein>
    <submittedName>
        <fullName evidence="3">Pilus assembly protein</fullName>
    </submittedName>
</protein>
<organism evidence="3 4">
    <name type="scientific">Hoeflea poritis</name>
    <dbReference type="NCBI Taxonomy" id="2993659"/>
    <lineage>
        <taxon>Bacteria</taxon>
        <taxon>Pseudomonadati</taxon>
        <taxon>Pseudomonadota</taxon>
        <taxon>Alphaproteobacteria</taxon>
        <taxon>Hyphomicrobiales</taxon>
        <taxon>Rhizobiaceae</taxon>
        <taxon>Hoeflea</taxon>
    </lineage>
</organism>
<keyword evidence="4" id="KW-1185">Reference proteome</keyword>
<dbReference type="EMBL" id="JAPJZH010000004">
    <property type="protein sequence ID" value="MDA4845407.1"/>
    <property type="molecule type" value="Genomic_DNA"/>
</dbReference>
<feature type="domain" description="VWFA" evidence="2">
    <location>
        <begin position="423"/>
        <end position="529"/>
    </location>
</feature>
<dbReference type="PROSITE" id="PS50234">
    <property type="entry name" value="VWFA"/>
    <property type="match status" value="1"/>
</dbReference>
<keyword evidence="1" id="KW-0812">Transmembrane</keyword>
<dbReference type="RefSeq" id="WP_271089030.1">
    <property type="nucleotide sequence ID" value="NZ_JAPJZH010000004.1"/>
</dbReference>
<dbReference type="SUPFAM" id="SSF53300">
    <property type="entry name" value="vWA-like"/>
    <property type="match status" value="1"/>
</dbReference>
<feature type="transmembrane region" description="Helical" evidence="1">
    <location>
        <begin position="21"/>
        <end position="40"/>
    </location>
</feature>
<reference evidence="3" key="1">
    <citation type="submission" date="2022-11" db="EMBL/GenBank/DDBJ databases">
        <title>Hoeflea poritis sp. nov., isolated from scleractinian coral Porites lutea.</title>
        <authorList>
            <person name="Zhang G."/>
            <person name="Wei Q."/>
            <person name="Cai L."/>
        </authorList>
    </citation>
    <scope>NUCLEOTIDE SEQUENCE</scope>
    <source>
        <strain evidence="3">E7-10</strain>
    </source>
</reference>
<dbReference type="InterPro" id="IPR002035">
    <property type="entry name" value="VWF_A"/>
</dbReference>
<gene>
    <name evidence="3" type="ORF">OOZ53_08605</name>
</gene>
<evidence type="ECO:0000259" key="2">
    <source>
        <dbReference type="PROSITE" id="PS50234"/>
    </source>
</evidence>
<evidence type="ECO:0000313" key="3">
    <source>
        <dbReference type="EMBL" id="MDA4845407.1"/>
    </source>
</evidence>
<keyword evidence="1" id="KW-1133">Transmembrane helix</keyword>
<sequence>MNIDSVIPTCRRLTGDRRGNFTMIFGLGVAVIFLAAGVAVDYSTALMNKTRVNNALDAATLATARAIASGDVDPGVADEAEDYLEAVFIANLGVDDLDASNYSLDSITINTTDQSVAATASIAQQFKLLQVGSSEDTITVSSSSAVSYGVSDIEVAMVLDVTGSMRGTKLSALEDAAELAVKDLLSINTDAKDYVRISLVPYAIGVNVGPDLQQYVYADAYCETSDAPTYSASLHSNTGVAYDWATFQANNASCDGGSAFLDEDQGIRFAGGFRFGGGAGIGSSYGFDGYTFGDAHVYLAKKGGGSGDDDDSDDSWDFVTESDGTNSDYCASDRKAPASGGTSYQYTDANPSYGMISRDARLEEDYCPDSEIITLTSNETTLTDAISAFTANGYTAGHIGLQWGWYTISHDWASFMPTGSEPGDHKDPDAEIAKYIIMMTDGVFNTAYADVESDGFKTGKQSTRSYTHFDALCTAIKNDDITIFSIGFQLSNSTAQDALDNCATDDTANVTYYYDVDSASELEDTFREIAATIQSLRLTH</sequence>
<dbReference type="Pfam" id="PF13400">
    <property type="entry name" value="Tad"/>
    <property type="match status" value="1"/>
</dbReference>
<dbReference type="InterPro" id="IPR028087">
    <property type="entry name" value="Tad_N"/>
</dbReference>
<accession>A0ABT4VMQ9</accession>